<evidence type="ECO:0000313" key="3">
    <source>
        <dbReference type="Proteomes" id="UP000886998"/>
    </source>
</evidence>
<keyword evidence="1" id="KW-1133">Transmembrane helix</keyword>
<dbReference type="Proteomes" id="UP000886998">
    <property type="component" value="Unassembled WGS sequence"/>
</dbReference>
<comment type="caution">
    <text evidence="2">The sequence shown here is derived from an EMBL/GenBank/DDBJ whole genome shotgun (WGS) entry which is preliminary data.</text>
</comment>
<protein>
    <submittedName>
        <fullName evidence="2">Uncharacterized protein</fullName>
    </submittedName>
</protein>
<keyword evidence="1" id="KW-0812">Transmembrane</keyword>
<evidence type="ECO:0000313" key="2">
    <source>
        <dbReference type="EMBL" id="GFY53104.1"/>
    </source>
</evidence>
<sequence length="89" mass="9905">MVWGASSSNNTSNLGVIPMTLTEYTYARMVLLRFVPSFMISIQVDVAVTAHVLLSVGILHWLSHMRYQAHVGYAGMTYQTSSTPRSIHC</sequence>
<name>A0A8X7C5E3_9ARAC</name>
<gene>
    <name evidence="2" type="ORF">TNIN_349651</name>
</gene>
<evidence type="ECO:0000256" key="1">
    <source>
        <dbReference type="SAM" id="Phobius"/>
    </source>
</evidence>
<organism evidence="2 3">
    <name type="scientific">Trichonephila inaurata madagascariensis</name>
    <dbReference type="NCBI Taxonomy" id="2747483"/>
    <lineage>
        <taxon>Eukaryota</taxon>
        <taxon>Metazoa</taxon>
        <taxon>Ecdysozoa</taxon>
        <taxon>Arthropoda</taxon>
        <taxon>Chelicerata</taxon>
        <taxon>Arachnida</taxon>
        <taxon>Araneae</taxon>
        <taxon>Araneomorphae</taxon>
        <taxon>Entelegynae</taxon>
        <taxon>Araneoidea</taxon>
        <taxon>Nephilidae</taxon>
        <taxon>Trichonephila</taxon>
        <taxon>Trichonephila inaurata</taxon>
    </lineage>
</organism>
<accession>A0A8X7C5E3</accession>
<dbReference type="AlphaFoldDB" id="A0A8X7C5E3"/>
<keyword evidence="1" id="KW-0472">Membrane</keyword>
<keyword evidence="3" id="KW-1185">Reference proteome</keyword>
<reference evidence="2" key="1">
    <citation type="submission" date="2020-08" db="EMBL/GenBank/DDBJ databases">
        <title>Multicomponent nature underlies the extraordinary mechanical properties of spider dragline silk.</title>
        <authorList>
            <person name="Kono N."/>
            <person name="Nakamura H."/>
            <person name="Mori M."/>
            <person name="Yoshida Y."/>
            <person name="Ohtoshi R."/>
            <person name="Malay A.D."/>
            <person name="Moran D.A.P."/>
            <person name="Tomita M."/>
            <person name="Numata K."/>
            <person name="Arakawa K."/>
        </authorList>
    </citation>
    <scope>NUCLEOTIDE SEQUENCE</scope>
</reference>
<dbReference type="EMBL" id="BMAV01009091">
    <property type="protein sequence ID" value="GFY53104.1"/>
    <property type="molecule type" value="Genomic_DNA"/>
</dbReference>
<feature type="transmembrane region" description="Helical" evidence="1">
    <location>
        <begin position="38"/>
        <end position="62"/>
    </location>
</feature>
<proteinExistence type="predicted"/>